<dbReference type="EMBL" id="KF463152">
    <property type="protein sequence ID" value="AHF20246.1"/>
    <property type="molecule type" value="Genomic_DNA"/>
</dbReference>
<evidence type="ECO:0000313" key="1">
    <source>
        <dbReference type="EMBL" id="AHF20246.1"/>
    </source>
</evidence>
<reference evidence="1" key="1">
    <citation type="submission" date="2013-07" db="EMBL/GenBank/DDBJ databases">
        <title>Fatty acids, terpenoids and pigment biosyntheses in Kerria lacca (Kerr).</title>
        <authorList>
            <person name="Shamim G."/>
            <person name="Ramani R."/>
            <person name="Pandey D.M."/>
            <person name="Ranjan S.K."/>
            <person name="Kandasamy T."/>
            <person name="Sharma K.K."/>
        </authorList>
    </citation>
    <scope>NUCLEOTIDE SEQUENCE</scope>
    <source>
        <strain evidence="1">LIK0010_C</strain>
    </source>
</reference>
<organism evidence="1">
    <name type="scientific">Kerria lacca</name>
    <name type="common">common lac scale</name>
    <dbReference type="NCBI Taxonomy" id="473130"/>
    <lineage>
        <taxon>Eukaryota</taxon>
        <taxon>Metazoa</taxon>
        <taxon>Ecdysozoa</taxon>
        <taxon>Arthropoda</taxon>
        <taxon>Hexapoda</taxon>
        <taxon>Insecta</taxon>
        <taxon>Pterygota</taxon>
        <taxon>Neoptera</taxon>
        <taxon>Paraneoptera</taxon>
        <taxon>Hemiptera</taxon>
        <taxon>Sternorrhyncha</taxon>
        <taxon>Coccoidea</taxon>
        <taxon>Tachardiidae</taxon>
        <taxon>Kerria</taxon>
    </lineage>
</organism>
<dbReference type="GO" id="GO:0016746">
    <property type="term" value="F:acyltransferase activity"/>
    <property type="evidence" value="ECO:0007669"/>
    <property type="project" value="UniProtKB-KW"/>
</dbReference>
<proteinExistence type="predicted"/>
<dbReference type="Gene3D" id="3.30.70.250">
    <property type="entry name" value="Malonyl-CoA ACP transacylase, ACP-binding"/>
    <property type="match status" value="1"/>
</dbReference>
<dbReference type="AlphaFoldDB" id="W0FEG9"/>
<name>W0FEG9_9HEMI</name>
<keyword evidence="1" id="KW-0808">Transferase</keyword>
<sequence>MSNGGMAYVRYNSNSKLTQAIQKAKEWCTDRGISQPECTV</sequence>
<feature type="non-terminal residue" evidence="1">
    <location>
        <position position="40"/>
    </location>
</feature>
<keyword evidence="1" id="KW-0012">Acyltransferase</keyword>
<accession>W0FEG9</accession>
<protein>
    <submittedName>
        <fullName evidence="1">Acyltransferase domain protein</fullName>
    </submittedName>
</protein>